<reference evidence="11 12" key="1">
    <citation type="submission" date="2018-07" db="EMBL/GenBank/DDBJ databases">
        <title>Halioglobus sp. genome submission.</title>
        <authorList>
            <person name="Ye M.-Q."/>
            <person name="Du Z.-J."/>
        </authorList>
    </citation>
    <scope>NUCLEOTIDE SEQUENCE [LARGE SCALE GENOMIC DNA]</scope>
    <source>
        <strain evidence="11 12">U0301</strain>
    </source>
</reference>
<keyword evidence="3 7" id="KW-0436">Ligase</keyword>
<evidence type="ECO:0000313" key="12">
    <source>
        <dbReference type="Proteomes" id="UP000265509"/>
    </source>
</evidence>
<feature type="binding site" evidence="7">
    <location>
        <position position="119"/>
    </location>
    <ligand>
        <name>L-glutamine</name>
        <dbReference type="ChEBI" id="CHEBI:58359"/>
    </ligand>
</feature>
<dbReference type="PROSITE" id="PS50263">
    <property type="entry name" value="CN_HYDROLASE"/>
    <property type="match status" value="1"/>
</dbReference>
<dbReference type="InterPro" id="IPR022310">
    <property type="entry name" value="NAD/GMP_synthase"/>
</dbReference>
<dbReference type="GO" id="GO:0003952">
    <property type="term" value="F:NAD+ synthase (glutamine-hydrolyzing) activity"/>
    <property type="evidence" value="ECO:0007669"/>
    <property type="project" value="UniProtKB-UniRule"/>
</dbReference>
<dbReference type="UniPathway" id="UPA00253">
    <property type="reaction ID" value="UER00334"/>
</dbReference>
<dbReference type="OrthoDB" id="9760188at2"/>
<dbReference type="PANTHER" id="PTHR23090">
    <property type="entry name" value="NH 3 /GLUTAMINE-DEPENDENT NAD + SYNTHETASE"/>
    <property type="match status" value="1"/>
</dbReference>
<feature type="binding site" evidence="7">
    <location>
        <position position="175"/>
    </location>
    <ligand>
        <name>L-glutamine</name>
        <dbReference type="ChEBI" id="CHEBI:58359"/>
    </ligand>
</feature>
<sequence>MASLNILMAQINTLVGDFDGNTQRVLDTVARAVNRHERAVVVFPELTLSGYPPEDLLLRPSIALRVQQSLDRLCAELPASAWVVLGYPRRDGNALYNVAGVIHGNELVAEYRKHSLPNYEVFDEKRYFTAGSDPCVVDVDGVQVGLSICEDIWEIEPTADAAEAGAEILLNINSSPYHRGKRDERWKLVTERARQAAFPIVYVNQVGGQDELVFDGGSFAVTADGKVAAAAPGFEEGEYWLDYDGANESEPFSGLAPCEPPDEIEAIWKALVLGVRDYVNKNRFKGVVLGLSGGVDSALTLAVAVDALGPERVEAVMMPFRYTSQMSVEDAAEQSETMGVSHKVISIEPIYEAFMASLAEEFAGTAADTTEENLQARCRGVLLMSISNKKGYLVLTTGNKSEMAVGYSTLYGDMAGGFDVLKDCPKTLVFDLCRYRNTLGPCIPQRVIDRPPSAELAPDQKDEDSLPPYEVLDQILEMYVERDMSAEAIIAAGMDRDQVQRVLRLVDVNEYKRRQAPIGVRITRRGFGRDRRYPITSGWRIGE</sequence>
<evidence type="ECO:0000256" key="2">
    <source>
        <dbReference type="ARBA" id="ARBA00007145"/>
    </source>
</evidence>
<comment type="catalytic activity">
    <reaction evidence="7 8">
        <text>deamido-NAD(+) + L-glutamine + ATP + H2O = L-glutamate + AMP + diphosphate + NAD(+) + H(+)</text>
        <dbReference type="Rhea" id="RHEA:24384"/>
        <dbReference type="ChEBI" id="CHEBI:15377"/>
        <dbReference type="ChEBI" id="CHEBI:15378"/>
        <dbReference type="ChEBI" id="CHEBI:29985"/>
        <dbReference type="ChEBI" id="CHEBI:30616"/>
        <dbReference type="ChEBI" id="CHEBI:33019"/>
        <dbReference type="ChEBI" id="CHEBI:57540"/>
        <dbReference type="ChEBI" id="CHEBI:58359"/>
        <dbReference type="ChEBI" id="CHEBI:58437"/>
        <dbReference type="ChEBI" id="CHEBI:456215"/>
        <dbReference type="EC" id="6.3.5.1"/>
    </reaction>
</comment>
<dbReference type="Gene3D" id="3.40.50.620">
    <property type="entry name" value="HUPs"/>
    <property type="match status" value="1"/>
</dbReference>
<comment type="pathway">
    <text evidence="1 7 8">Cofactor biosynthesis; NAD(+) biosynthesis; NAD(+) from deamido-NAD(+) (L-Gln route): step 1/1.</text>
</comment>
<comment type="caution">
    <text evidence="11">The sequence shown here is derived from an EMBL/GenBank/DDBJ whole genome shotgun (WGS) entry which is preliminary data.</text>
</comment>
<dbReference type="InterPro" id="IPR003694">
    <property type="entry name" value="NAD_synthase"/>
</dbReference>
<keyword evidence="6 7" id="KW-0520">NAD</keyword>
<comment type="function">
    <text evidence="7">Catalyzes the ATP-dependent amidation of deamido-NAD to form NAD. Uses L-glutamine as a nitrogen source.</text>
</comment>
<dbReference type="PIRSF" id="PIRSF006630">
    <property type="entry name" value="NADS_GAT"/>
    <property type="match status" value="1"/>
</dbReference>
<dbReference type="Proteomes" id="UP000265509">
    <property type="component" value="Unassembled WGS sequence"/>
</dbReference>
<feature type="binding site" evidence="7">
    <location>
        <position position="181"/>
    </location>
    <ligand>
        <name>L-glutamine</name>
        <dbReference type="ChEBI" id="CHEBI:58359"/>
    </ligand>
</feature>
<dbReference type="InterPro" id="IPR014729">
    <property type="entry name" value="Rossmann-like_a/b/a_fold"/>
</dbReference>
<evidence type="ECO:0000256" key="3">
    <source>
        <dbReference type="ARBA" id="ARBA00022598"/>
    </source>
</evidence>
<dbReference type="GO" id="GO:0009435">
    <property type="term" value="P:NAD+ biosynthetic process"/>
    <property type="evidence" value="ECO:0007669"/>
    <property type="project" value="UniProtKB-UniRule"/>
</dbReference>
<dbReference type="NCBIfam" id="TIGR00552">
    <property type="entry name" value="nadE"/>
    <property type="match status" value="1"/>
</dbReference>
<feature type="active site" description="Nucleophile; for glutaminase activity" evidence="7">
    <location>
        <position position="149"/>
    </location>
</feature>
<dbReference type="PANTHER" id="PTHR23090:SF9">
    <property type="entry name" value="GLUTAMINE-DEPENDENT NAD(+) SYNTHETASE"/>
    <property type="match status" value="1"/>
</dbReference>
<feature type="binding site" evidence="7">
    <location>
        <begin position="290"/>
        <end position="297"/>
    </location>
    <ligand>
        <name>ATP</name>
        <dbReference type="ChEBI" id="CHEBI:30616"/>
    </ligand>
</feature>
<dbReference type="SUPFAM" id="SSF56317">
    <property type="entry name" value="Carbon-nitrogen hydrolase"/>
    <property type="match status" value="1"/>
</dbReference>
<evidence type="ECO:0000256" key="9">
    <source>
        <dbReference type="RuleBase" id="RU003811"/>
    </source>
</evidence>
<dbReference type="RefSeq" id="WP_117955310.1">
    <property type="nucleotide sequence ID" value="NZ_QRAN01000013.1"/>
</dbReference>
<evidence type="ECO:0000259" key="10">
    <source>
        <dbReference type="PROSITE" id="PS50263"/>
    </source>
</evidence>
<dbReference type="GO" id="GO:0005524">
    <property type="term" value="F:ATP binding"/>
    <property type="evidence" value="ECO:0007669"/>
    <property type="project" value="UniProtKB-UniRule"/>
</dbReference>
<dbReference type="Pfam" id="PF02540">
    <property type="entry name" value="NAD_synthase"/>
    <property type="match status" value="1"/>
</dbReference>
<dbReference type="GO" id="GO:0008795">
    <property type="term" value="F:NAD+ synthase activity"/>
    <property type="evidence" value="ECO:0007669"/>
    <property type="project" value="UniProtKB-UniRule"/>
</dbReference>
<feature type="binding site" evidence="7">
    <location>
        <position position="512"/>
    </location>
    <ligand>
        <name>deamido-NAD(+)</name>
        <dbReference type="ChEBI" id="CHEBI:58437"/>
        <note>ligand shared between two neighboring subunits</note>
    </ligand>
</feature>
<evidence type="ECO:0000256" key="4">
    <source>
        <dbReference type="ARBA" id="ARBA00022741"/>
    </source>
</evidence>
<evidence type="ECO:0000256" key="8">
    <source>
        <dbReference type="PIRNR" id="PIRNR006630"/>
    </source>
</evidence>
<comment type="similarity">
    <text evidence="9">Belongs to the NAD synthetase family.</text>
</comment>
<dbReference type="EMBL" id="QRAN01000013">
    <property type="protein sequence ID" value="RLQ21423.1"/>
    <property type="molecule type" value="Genomic_DNA"/>
</dbReference>
<feature type="binding site" evidence="7">
    <location>
        <position position="402"/>
    </location>
    <ligand>
        <name>deamido-NAD(+)</name>
        <dbReference type="ChEBI" id="CHEBI:58437"/>
        <note>ligand shared between two neighboring subunits</note>
    </ligand>
</feature>
<keyword evidence="4 7" id="KW-0547">Nucleotide-binding</keyword>
<dbReference type="InterPro" id="IPR036526">
    <property type="entry name" value="C-N_Hydrolase_sf"/>
</dbReference>
<evidence type="ECO:0000256" key="6">
    <source>
        <dbReference type="ARBA" id="ARBA00023027"/>
    </source>
</evidence>
<evidence type="ECO:0000256" key="7">
    <source>
        <dbReference type="HAMAP-Rule" id="MF_02090"/>
    </source>
</evidence>
<comment type="caution">
    <text evidence="7">Lacks conserved residue(s) required for the propagation of feature annotation.</text>
</comment>
<keyword evidence="12" id="KW-1185">Reference proteome</keyword>
<feature type="domain" description="CN hydrolase" evidence="10">
    <location>
        <begin position="4"/>
        <end position="245"/>
    </location>
</feature>
<name>A0A3L7DZ65_9GAMM</name>
<accession>A0A3L7DZ65</accession>
<dbReference type="CDD" id="cd00553">
    <property type="entry name" value="NAD_synthase"/>
    <property type="match status" value="1"/>
</dbReference>
<evidence type="ECO:0000256" key="1">
    <source>
        <dbReference type="ARBA" id="ARBA00005188"/>
    </source>
</evidence>
<evidence type="ECO:0000313" key="11">
    <source>
        <dbReference type="EMBL" id="RLQ21423.1"/>
    </source>
</evidence>
<organism evidence="11 12">
    <name type="scientific">Seongchinamella sediminis</name>
    <dbReference type="NCBI Taxonomy" id="2283635"/>
    <lineage>
        <taxon>Bacteria</taxon>
        <taxon>Pseudomonadati</taxon>
        <taxon>Pseudomonadota</taxon>
        <taxon>Gammaproteobacteria</taxon>
        <taxon>Cellvibrionales</taxon>
        <taxon>Halieaceae</taxon>
        <taxon>Seongchinamella</taxon>
    </lineage>
</organism>
<feature type="active site" description="For glutaminase activity" evidence="7">
    <location>
        <position position="113"/>
    </location>
</feature>
<feature type="binding site" evidence="7">
    <location>
        <position position="397"/>
    </location>
    <ligand>
        <name>ATP</name>
        <dbReference type="ChEBI" id="CHEBI:30616"/>
    </ligand>
</feature>
<gene>
    <name evidence="7" type="primary">nadE</name>
    <name evidence="11" type="ORF">DWB85_12955</name>
</gene>
<dbReference type="HAMAP" id="MF_02090">
    <property type="entry name" value="NadE_glutamine_dep"/>
    <property type="match status" value="1"/>
</dbReference>
<dbReference type="EC" id="6.3.5.1" evidence="7 8"/>
<feature type="active site" description="Proton acceptor; for glutaminase activity" evidence="7">
    <location>
        <position position="45"/>
    </location>
</feature>
<dbReference type="CDD" id="cd07570">
    <property type="entry name" value="GAT_Gln-NAD-synth"/>
    <property type="match status" value="1"/>
</dbReference>
<dbReference type="InterPro" id="IPR003010">
    <property type="entry name" value="C-N_Hydrolase"/>
</dbReference>
<dbReference type="GO" id="GO:0005737">
    <property type="term" value="C:cytoplasm"/>
    <property type="evidence" value="ECO:0007669"/>
    <property type="project" value="InterPro"/>
</dbReference>
<dbReference type="FunFam" id="3.40.50.620:FF:000106">
    <property type="entry name" value="Glutamine-dependent NAD(+) synthetase"/>
    <property type="match status" value="1"/>
</dbReference>
<dbReference type="GO" id="GO:0004359">
    <property type="term" value="F:glutaminase activity"/>
    <property type="evidence" value="ECO:0007669"/>
    <property type="project" value="InterPro"/>
</dbReference>
<dbReference type="InterPro" id="IPR014445">
    <property type="entry name" value="Gln-dep_NAD_synthase"/>
</dbReference>
<keyword evidence="5 7" id="KW-0067">ATP-binding</keyword>
<dbReference type="NCBIfam" id="NF010588">
    <property type="entry name" value="PRK13981.1"/>
    <property type="match status" value="1"/>
</dbReference>
<dbReference type="Gene3D" id="3.60.110.10">
    <property type="entry name" value="Carbon-nitrogen hydrolase"/>
    <property type="match status" value="1"/>
</dbReference>
<dbReference type="AlphaFoldDB" id="A0A3L7DZ65"/>
<evidence type="ECO:0000256" key="5">
    <source>
        <dbReference type="ARBA" id="ARBA00022840"/>
    </source>
</evidence>
<protein>
    <recommendedName>
        <fullName evidence="7 8">Glutamine-dependent NAD(+) synthetase</fullName>
        <ecNumber evidence="7 8">6.3.5.1</ecNumber>
    </recommendedName>
    <alternativeName>
        <fullName evidence="7 8">NAD(+) synthase [glutamine-hydrolyzing]</fullName>
    </alternativeName>
</protein>
<dbReference type="SUPFAM" id="SSF52402">
    <property type="entry name" value="Adenine nucleotide alpha hydrolases-like"/>
    <property type="match status" value="1"/>
</dbReference>
<feature type="binding site" evidence="7">
    <location>
        <position position="373"/>
    </location>
    <ligand>
        <name>deamido-NAD(+)</name>
        <dbReference type="ChEBI" id="CHEBI:58437"/>
        <note>ligand shared between two neighboring subunits</note>
    </ligand>
</feature>
<proteinExistence type="inferred from homology"/>
<comment type="similarity">
    <text evidence="2 7 8">In the C-terminal section; belongs to the NAD synthetase family.</text>
</comment>
<dbReference type="Pfam" id="PF00795">
    <property type="entry name" value="CN_hydrolase"/>
    <property type="match status" value="1"/>
</dbReference>